<dbReference type="SUPFAM" id="SSF50494">
    <property type="entry name" value="Trypsin-like serine proteases"/>
    <property type="match status" value="1"/>
</dbReference>
<evidence type="ECO:0008006" key="4">
    <source>
        <dbReference type="Google" id="ProtNLM"/>
    </source>
</evidence>
<name>A0A433U4N4_ELYCH</name>
<keyword evidence="3" id="KW-1185">Reference proteome</keyword>
<dbReference type="AlphaFoldDB" id="A0A433U4N4"/>
<gene>
    <name evidence="2" type="ORF">EGW08_003416</name>
</gene>
<dbReference type="Proteomes" id="UP000271974">
    <property type="component" value="Unassembled WGS sequence"/>
</dbReference>
<proteinExistence type="predicted"/>
<dbReference type="InterPro" id="IPR009003">
    <property type="entry name" value="Peptidase_S1_PA"/>
</dbReference>
<evidence type="ECO:0000256" key="1">
    <source>
        <dbReference type="SAM" id="MobiDB-lite"/>
    </source>
</evidence>
<organism evidence="2 3">
    <name type="scientific">Elysia chlorotica</name>
    <name type="common">Eastern emerald elysia</name>
    <name type="synonym">Sea slug</name>
    <dbReference type="NCBI Taxonomy" id="188477"/>
    <lineage>
        <taxon>Eukaryota</taxon>
        <taxon>Metazoa</taxon>
        <taxon>Spiralia</taxon>
        <taxon>Lophotrochozoa</taxon>
        <taxon>Mollusca</taxon>
        <taxon>Gastropoda</taxon>
        <taxon>Heterobranchia</taxon>
        <taxon>Euthyneura</taxon>
        <taxon>Panpulmonata</taxon>
        <taxon>Sacoglossa</taxon>
        <taxon>Placobranchoidea</taxon>
        <taxon>Plakobranchidae</taxon>
        <taxon>Elysia</taxon>
    </lineage>
</organism>
<comment type="caution">
    <text evidence="2">The sequence shown here is derived from an EMBL/GenBank/DDBJ whole genome shotgun (WGS) entry which is preliminary data.</text>
</comment>
<dbReference type="EMBL" id="RQTK01000073">
    <property type="protein sequence ID" value="RUS88786.1"/>
    <property type="molecule type" value="Genomic_DNA"/>
</dbReference>
<evidence type="ECO:0000313" key="2">
    <source>
        <dbReference type="EMBL" id="RUS88786.1"/>
    </source>
</evidence>
<reference evidence="2 3" key="1">
    <citation type="submission" date="2019-01" db="EMBL/GenBank/DDBJ databases">
        <title>A draft genome assembly of the solar-powered sea slug Elysia chlorotica.</title>
        <authorList>
            <person name="Cai H."/>
            <person name="Li Q."/>
            <person name="Fang X."/>
            <person name="Li J."/>
            <person name="Curtis N.E."/>
            <person name="Altenburger A."/>
            <person name="Shibata T."/>
            <person name="Feng M."/>
            <person name="Maeda T."/>
            <person name="Schwartz J.A."/>
            <person name="Shigenobu S."/>
            <person name="Lundholm N."/>
            <person name="Nishiyama T."/>
            <person name="Yang H."/>
            <person name="Hasebe M."/>
            <person name="Li S."/>
            <person name="Pierce S.K."/>
            <person name="Wang J."/>
        </authorList>
    </citation>
    <scope>NUCLEOTIDE SEQUENCE [LARGE SCALE GENOMIC DNA]</scope>
    <source>
        <strain evidence="2">EC2010</strain>
        <tissue evidence="2">Whole organism of an adult</tissue>
    </source>
</reference>
<evidence type="ECO:0000313" key="3">
    <source>
        <dbReference type="Proteomes" id="UP000271974"/>
    </source>
</evidence>
<protein>
    <recommendedName>
        <fullName evidence="4">Peptidase S1 domain-containing protein</fullName>
    </recommendedName>
</protein>
<accession>A0A433U4N4</accession>
<sequence length="381" mass="43300">MLSMAHLSGLKGPRQPVGGQHECEILGPGLEGAESAANWKRCKKNPGHKQFFSVQDFRDNQRTRFHTDKECEEMLARIDLTVKLRVNWTSLNRPDDDGFSALRGADHKQFFSVQDFRDNHLTRFHTDKEREEMLARIDLTVKLRVNWTSLNRPDDDGFSALRGAELCRTGTGFIRYIGDPVSNKPCPCSECDGKTKRKFWSLNVRTVHHVVFDKEEANKTKIDLFYDDESSTSDGRMKTLTALEHGWATPNKDFCDLFCVTHDETVGERLESARKCLKLGEQNVLGLFPLGKKNPDTVMIVSHPHGQPKTVTIGERRESEERANIEYDTPTCPGSSGAPVFLFDKDMKNFPHLPWYSPAHSGSYTMTTPEGTVQLNFGYLW</sequence>
<feature type="region of interest" description="Disordered" evidence="1">
    <location>
        <begin position="1"/>
        <end position="20"/>
    </location>
</feature>